<feature type="domain" description="P/Homo B" evidence="4">
    <location>
        <begin position="298"/>
        <end position="451"/>
    </location>
</feature>
<dbReference type="Gene3D" id="2.60.120.260">
    <property type="entry name" value="Galactose-binding domain-like"/>
    <property type="match status" value="1"/>
</dbReference>
<dbReference type="Pfam" id="PF20773">
    <property type="entry name" value="InhA-like_MAM"/>
    <property type="match status" value="1"/>
</dbReference>
<evidence type="ECO:0000256" key="3">
    <source>
        <dbReference type="SAM" id="MobiDB-lite"/>
    </source>
</evidence>
<dbReference type="EMBL" id="CP000875">
    <property type="protein sequence ID" value="ABX02997.1"/>
    <property type="molecule type" value="Genomic_DNA"/>
</dbReference>
<dbReference type="Proteomes" id="UP000000787">
    <property type="component" value="Chromosome"/>
</dbReference>
<organism evidence="5 6">
    <name type="scientific">Herpetosiphon aurantiacus (strain ATCC 23779 / DSM 785 / 114-95)</name>
    <dbReference type="NCBI Taxonomy" id="316274"/>
    <lineage>
        <taxon>Bacteria</taxon>
        <taxon>Bacillati</taxon>
        <taxon>Chloroflexota</taxon>
        <taxon>Chloroflexia</taxon>
        <taxon>Herpetosiphonales</taxon>
        <taxon>Herpetosiphonaceae</taxon>
        <taxon>Herpetosiphon</taxon>
    </lineage>
</organism>
<dbReference type="Gene3D" id="2.60.120.380">
    <property type="match status" value="2"/>
</dbReference>
<sequence>MRLRIGFIGLMIALLGLTGGLRSLTSVQAVPNAPQNLAAHQLNTPQGFARISEQESNDTPAMAQPIIGDSAVIRGYITANDSDFLAIPLTSVQRVVAATMTSASATNIVDSILTLYQPDGTTVLELDNDDGIFGVSSSVISSAIITTTATYYLKVTANNTTNKIYYYDLYVRILTSEPIVEQEPNEPAQMLPAAGIVSGIISQTGDIDRFQLALNPGDTLFTTLDIDPERDGISWNGRVTIGPFGPNIITINDGNAVSPNAESAQLTVKEAGNYIISVDNLSAINNSTYILQVLIIPAEEQANCQTYMSTDVNKTIPPDPGMITSGLNIPDNLLIGDLDLIIQLDHTFIPDLDAQLTTPDGNILGLFSDIGITTSAPASMNLIIDDEAALPSFQALSVNGLINLPEAAYRMSWFDGQRTQGNWTLTLYDDATGDGGTLLNWGLQVCAALPPADCPDGTVSSTIYSTDFEANDGGFTHSGTTDPWQYGQPNSAPIVGSYSGSNSWKTNLTGNYPALMNANLTSPAIDLSGVVGPIQVQWQQRYQIESAAFDNYAAQIVGSSNQVLFQHRDGVMRESVGNPLVTVQASTGWSRQLHDISSFVGQSIQLQFHMDTDSSVELAGVAIDDVLVTGCVVLPTATPTETPTNTPTNTPTETPTNTPTVTVTPSNTPIVTPSVTAGPTTIPVYLPLVSKGE</sequence>
<gene>
    <name evidence="5" type="ordered locus">Haur_0345</name>
</gene>
<dbReference type="HOGENOM" id="CLU_397287_0_0_0"/>
<keyword evidence="1" id="KW-0645">Protease</keyword>
<evidence type="ECO:0000313" key="5">
    <source>
        <dbReference type="EMBL" id="ABX02997.1"/>
    </source>
</evidence>
<dbReference type="GO" id="GO:0004252">
    <property type="term" value="F:serine-type endopeptidase activity"/>
    <property type="evidence" value="ECO:0007669"/>
    <property type="project" value="InterPro"/>
</dbReference>
<keyword evidence="6" id="KW-1185">Reference proteome</keyword>
<evidence type="ECO:0000259" key="4">
    <source>
        <dbReference type="PROSITE" id="PS51829"/>
    </source>
</evidence>
<dbReference type="GO" id="GO:0006508">
    <property type="term" value="P:proteolysis"/>
    <property type="evidence" value="ECO:0007669"/>
    <property type="project" value="UniProtKB-KW"/>
</dbReference>
<dbReference type="InParanoid" id="A9B7M4"/>
<evidence type="ECO:0000256" key="1">
    <source>
        <dbReference type="ARBA" id="ARBA00022670"/>
    </source>
</evidence>
<dbReference type="STRING" id="316274.Haur_0345"/>
<feature type="region of interest" description="Disordered" evidence="3">
    <location>
        <begin position="637"/>
        <end position="669"/>
    </location>
</feature>
<evidence type="ECO:0000256" key="2">
    <source>
        <dbReference type="ARBA" id="ARBA00022801"/>
    </source>
</evidence>
<name>A9B7M4_HERA2</name>
<dbReference type="eggNOG" id="COG4935">
    <property type="taxonomic scope" value="Bacteria"/>
</dbReference>
<dbReference type="AlphaFoldDB" id="A9B7M4"/>
<protein>
    <submittedName>
        <fullName evidence="5">Proprotein convertase P</fullName>
    </submittedName>
</protein>
<reference evidence="5 6" key="1">
    <citation type="journal article" date="2011" name="Stand. Genomic Sci.">
        <title>Complete genome sequence of the filamentous gliding predatory bacterium Herpetosiphon aurantiacus type strain (114-95(T)).</title>
        <authorList>
            <person name="Kiss H."/>
            <person name="Nett M."/>
            <person name="Domin N."/>
            <person name="Martin K."/>
            <person name="Maresca J.A."/>
            <person name="Copeland A."/>
            <person name="Lapidus A."/>
            <person name="Lucas S."/>
            <person name="Berry K.W."/>
            <person name="Glavina Del Rio T."/>
            <person name="Dalin E."/>
            <person name="Tice H."/>
            <person name="Pitluck S."/>
            <person name="Richardson P."/>
            <person name="Bruce D."/>
            <person name="Goodwin L."/>
            <person name="Han C."/>
            <person name="Detter J.C."/>
            <person name="Schmutz J."/>
            <person name="Brettin T."/>
            <person name="Land M."/>
            <person name="Hauser L."/>
            <person name="Kyrpides N.C."/>
            <person name="Ivanova N."/>
            <person name="Goker M."/>
            <person name="Woyke T."/>
            <person name="Klenk H.P."/>
            <person name="Bryant D.A."/>
        </authorList>
    </citation>
    <scope>NUCLEOTIDE SEQUENCE [LARGE SCALE GENOMIC DNA]</scope>
    <source>
        <strain evidence="6">ATCC 23779 / DSM 785 / 114-95</strain>
    </source>
</reference>
<dbReference type="KEGG" id="hau:Haur_0345"/>
<accession>A9B7M4</accession>
<dbReference type="SUPFAM" id="SSF49785">
    <property type="entry name" value="Galactose-binding domain-like"/>
    <property type="match status" value="1"/>
</dbReference>
<dbReference type="BioCyc" id="HAUR316274:GHYA-348-MONOMER"/>
<keyword evidence="2" id="KW-0378">Hydrolase</keyword>
<evidence type="ECO:0000313" key="6">
    <source>
        <dbReference type="Proteomes" id="UP000000787"/>
    </source>
</evidence>
<proteinExistence type="predicted"/>
<dbReference type="InterPro" id="IPR002884">
    <property type="entry name" value="P_dom"/>
</dbReference>
<dbReference type="InterPro" id="IPR008979">
    <property type="entry name" value="Galactose-bd-like_sf"/>
</dbReference>
<dbReference type="PROSITE" id="PS51829">
    <property type="entry name" value="P_HOMO_B"/>
    <property type="match status" value="1"/>
</dbReference>